<reference evidence="1 2" key="1">
    <citation type="submission" date="2024-04" db="EMBL/GenBank/DDBJ databases">
        <title>Novel Shewanella species isolated from Baltic Sea sediments.</title>
        <authorList>
            <person name="Martin-Rodriguez A.J."/>
            <person name="Fernandez-Juarez V."/>
            <person name="Valeriano V.D."/>
            <person name="Mihindukulasooriya I."/>
            <person name="Ceresnova L."/>
            <person name="Joffre E."/>
            <person name="Jensie-Markopoulos S."/>
            <person name="Moore E.R.B."/>
            <person name="Sjoling A."/>
        </authorList>
    </citation>
    <scope>NUCLEOTIDE SEQUENCE [LARGE SCALE GENOMIC DNA]</scope>
    <source>
        <strain evidence="1 2">VAX-SP0-0CM-1</strain>
    </source>
</reference>
<dbReference type="EMBL" id="JBCHKU010000008">
    <property type="protein sequence ID" value="MEM6248510.1"/>
    <property type="molecule type" value="Genomic_DNA"/>
</dbReference>
<organism evidence="1 2">
    <name type="scientific">Shewanella vaxholmensis</name>
    <dbReference type="NCBI Taxonomy" id="3063535"/>
    <lineage>
        <taxon>Bacteria</taxon>
        <taxon>Pseudomonadati</taxon>
        <taxon>Pseudomonadota</taxon>
        <taxon>Gammaproteobacteria</taxon>
        <taxon>Alteromonadales</taxon>
        <taxon>Shewanellaceae</taxon>
        <taxon>Shewanella</taxon>
    </lineage>
</organism>
<protein>
    <submittedName>
        <fullName evidence="1">Uncharacterized protein</fullName>
    </submittedName>
</protein>
<proteinExistence type="predicted"/>
<sequence>MFVRFQPLEQLFDVKFEQNIRDQCIPIFIDTLMTKVHNSKKNKGIYNLMSVVTIKSEEDFLELAKSVLLDGCSDIESVVFDGWPSVELYIQGPRYDQSLPISAMEGYVGFQQELYRLYGDLIHSTSSLQKLRYKDKEDLELVFKIEKGSSDTKADAAGMLNHFLEKLDVVLVGMDSMEKILLILGLAGCISGTWIFTQFIKGRTDNAQIKENHDTIRASISANENSTKEALAALKYVYASHPKTGAMHEKVSEYSDQAYRNVLKKVPDADFVRAGHSEFRGNEITEFSRRTRSPSNAPVSREAEFYIDGVERSSDNMYYLIKTTRVEDEQSVSMKAFADVIGDDLFDLLKALGDGNSVKLAYQASIKGDSEYNAQFSYLINDDEENVG</sequence>
<comment type="caution">
    <text evidence="1">The sequence shown here is derived from an EMBL/GenBank/DDBJ whole genome shotgun (WGS) entry which is preliminary data.</text>
</comment>
<evidence type="ECO:0000313" key="1">
    <source>
        <dbReference type="EMBL" id="MEM6248510.1"/>
    </source>
</evidence>
<dbReference type="Proteomes" id="UP001489333">
    <property type="component" value="Unassembled WGS sequence"/>
</dbReference>
<name>A0ABU9UQU1_9GAMM</name>
<accession>A0ABU9UQU1</accession>
<gene>
    <name evidence="1" type="ORF">AAGS29_07845</name>
</gene>
<dbReference type="RefSeq" id="WP_311890400.1">
    <property type="nucleotide sequence ID" value="NZ_JBCHKU010000008.1"/>
</dbReference>
<keyword evidence="2" id="KW-1185">Reference proteome</keyword>
<evidence type="ECO:0000313" key="2">
    <source>
        <dbReference type="Proteomes" id="UP001489333"/>
    </source>
</evidence>